<evidence type="ECO:0000256" key="1">
    <source>
        <dbReference type="ARBA" id="ARBA00004370"/>
    </source>
</evidence>
<dbReference type="PANTHER" id="PTHR11920">
    <property type="entry name" value="GUANYLYL CYCLASE"/>
    <property type="match status" value="1"/>
</dbReference>
<feature type="region of interest" description="Disordered" evidence="8">
    <location>
        <begin position="184"/>
        <end position="223"/>
    </location>
</feature>
<evidence type="ECO:0000256" key="4">
    <source>
        <dbReference type="ARBA" id="ARBA00022989"/>
    </source>
</evidence>
<accession>A0A182M650</accession>
<dbReference type="AlphaFoldDB" id="A0A182M650"/>
<evidence type="ECO:0000256" key="8">
    <source>
        <dbReference type="SAM" id="MobiDB-lite"/>
    </source>
</evidence>
<comment type="subcellular location">
    <subcellularLocation>
        <location evidence="1">Membrane</location>
    </subcellularLocation>
</comment>
<dbReference type="GO" id="GO:0001653">
    <property type="term" value="F:peptide receptor activity"/>
    <property type="evidence" value="ECO:0007669"/>
    <property type="project" value="TreeGrafter"/>
</dbReference>
<dbReference type="Pfam" id="PF00211">
    <property type="entry name" value="Guanylate_cyc"/>
    <property type="match status" value="1"/>
</dbReference>
<sequence>MKMPRYCLFGDTVNTASRMESTGEALKIHVSHTTKTLLDTFGTFELAERGLVPMKGKGEMLTYWLNGERSEPSTPLPNGLKGPSVSTRQHLLATDSVAAAIANVAIDPLTSQPLLPAATNQANVNNGSVSAPPTGILINHHHNNNNNSPCSLNNNNNNSPNSCHNPTPPKKLNSVSYSFMKASGSAGANSNGANATKASALSKPKLPEVEALRGASVTKPLLT</sequence>
<keyword evidence="3" id="KW-0547">Nucleotide-binding</keyword>
<dbReference type="InterPro" id="IPR001054">
    <property type="entry name" value="A/G_cyclase"/>
</dbReference>
<evidence type="ECO:0000313" key="10">
    <source>
        <dbReference type="EnsemblMetazoa" id="ACUA010423-PA"/>
    </source>
</evidence>
<evidence type="ECO:0000256" key="6">
    <source>
        <dbReference type="ARBA" id="ARBA00023180"/>
    </source>
</evidence>
<dbReference type="PANTHER" id="PTHR11920:SF494">
    <property type="entry name" value="ATRIAL NATRIURETIC PEPTIDE RECEPTOR 2"/>
    <property type="match status" value="1"/>
</dbReference>
<dbReference type="GO" id="GO:0004383">
    <property type="term" value="F:guanylate cyclase activity"/>
    <property type="evidence" value="ECO:0007669"/>
    <property type="project" value="TreeGrafter"/>
</dbReference>
<keyword evidence="2" id="KW-0812">Transmembrane</keyword>
<proteinExistence type="predicted"/>
<dbReference type="GO" id="GO:0005886">
    <property type="term" value="C:plasma membrane"/>
    <property type="evidence" value="ECO:0007669"/>
    <property type="project" value="TreeGrafter"/>
</dbReference>
<keyword evidence="6" id="KW-0325">Glycoprotein</keyword>
<dbReference type="EMBL" id="AXCM01007804">
    <property type="status" value="NOT_ANNOTATED_CDS"/>
    <property type="molecule type" value="Genomic_DNA"/>
</dbReference>
<evidence type="ECO:0000256" key="3">
    <source>
        <dbReference type="ARBA" id="ARBA00022741"/>
    </source>
</evidence>
<dbReference type="InterPro" id="IPR050401">
    <property type="entry name" value="Cyclic_nucleotide_synthase"/>
</dbReference>
<keyword evidence="5" id="KW-0472">Membrane</keyword>
<dbReference type="Proteomes" id="UP000075883">
    <property type="component" value="Unassembled WGS sequence"/>
</dbReference>
<dbReference type="EnsemblMetazoa" id="ACUA010423-RA">
    <property type="protein sequence ID" value="ACUA010423-PA"/>
    <property type="gene ID" value="ACUA010423"/>
</dbReference>
<dbReference type="PROSITE" id="PS50125">
    <property type="entry name" value="GUANYLATE_CYCLASE_2"/>
    <property type="match status" value="1"/>
</dbReference>
<dbReference type="GO" id="GO:0007168">
    <property type="term" value="P:receptor guanylyl cyclase signaling pathway"/>
    <property type="evidence" value="ECO:0007669"/>
    <property type="project" value="TreeGrafter"/>
</dbReference>
<evidence type="ECO:0000256" key="2">
    <source>
        <dbReference type="ARBA" id="ARBA00022692"/>
    </source>
</evidence>
<reference evidence="11" key="1">
    <citation type="submission" date="2013-09" db="EMBL/GenBank/DDBJ databases">
        <title>The Genome Sequence of Anopheles culicifacies species A.</title>
        <authorList>
            <consortium name="The Broad Institute Genomics Platform"/>
            <person name="Neafsey D.E."/>
            <person name="Besansky N."/>
            <person name="Howell P."/>
            <person name="Walton C."/>
            <person name="Young S.K."/>
            <person name="Zeng Q."/>
            <person name="Gargeya S."/>
            <person name="Fitzgerald M."/>
            <person name="Haas B."/>
            <person name="Abouelleil A."/>
            <person name="Allen A.W."/>
            <person name="Alvarado L."/>
            <person name="Arachchi H.M."/>
            <person name="Berlin A.M."/>
            <person name="Chapman S.B."/>
            <person name="Gainer-Dewar J."/>
            <person name="Goldberg J."/>
            <person name="Griggs A."/>
            <person name="Gujja S."/>
            <person name="Hansen M."/>
            <person name="Howarth C."/>
            <person name="Imamovic A."/>
            <person name="Ireland A."/>
            <person name="Larimer J."/>
            <person name="McCowan C."/>
            <person name="Murphy C."/>
            <person name="Pearson M."/>
            <person name="Poon T.W."/>
            <person name="Priest M."/>
            <person name="Roberts A."/>
            <person name="Saif S."/>
            <person name="Shea T."/>
            <person name="Sisk P."/>
            <person name="Sykes S."/>
            <person name="Wortman J."/>
            <person name="Nusbaum C."/>
            <person name="Birren B."/>
        </authorList>
    </citation>
    <scope>NUCLEOTIDE SEQUENCE [LARGE SCALE GENOMIC DNA]</scope>
    <source>
        <strain evidence="11">A-37</strain>
    </source>
</reference>
<reference evidence="10" key="2">
    <citation type="submission" date="2020-05" db="UniProtKB">
        <authorList>
            <consortium name="EnsemblMetazoa"/>
        </authorList>
    </citation>
    <scope>IDENTIFICATION</scope>
    <source>
        <strain evidence="10">A-37</strain>
    </source>
</reference>
<feature type="domain" description="Guanylate cyclase" evidence="9">
    <location>
        <begin position="1"/>
        <end position="20"/>
    </location>
</feature>
<dbReference type="GO" id="GO:0000166">
    <property type="term" value="F:nucleotide binding"/>
    <property type="evidence" value="ECO:0007669"/>
    <property type="project" value="UniProtKB-KW"/>
</dbReference>
<evidence type="ECO:0000256" key="7">
    <source>
        <dbReference type="ARBA" id="ARBA00023239"/>
    </source>
</evidence>
<dbReference type="GO" id="GO:0004016">
    <property type="term" value="F:adenylate cyclase activity"/>
    <property type="evidence" value="ECO:0007669"/>
    <property type="project" value="TreeGrafter"/>
</dbReference>
<evidence type="ECO:0000313" key="11">
    <source>
        <dbReference type="Proteomes" id="UP000075883"/>
    </source>
</evidence>
<keyword evidence="7" id="KW-0456">Lyase</keyword>
<feature type="region of interest" description="Disordered" evidence="8">
    <location>
        <begin position="147"/>
        <end position="170"/>
    </location>
</feature>
<name>A0A182M650_9DIPT</name>
<feature type="compositionally biased region" description="Low complexity" evidence="8">
    <location>
        <begin position="147"/>
        <end position="165"/>
    </location>
</feature>
<evidence type="ECO:0000256" key="5">
    <source>
        <dbReference type="ARBA" id="ARBA00023136"/>
    </source>
</evidence>
<dbReference type="CDD" id="cd07302">
    <property type="entry name" value="CHD"/>
    <property type="match status" value="1"/>
</dbReference>
<dbReference type="VEuPathDB" id="VectorBase:ACUA010423"/>
<dbReference type="Gene3D" id="3.30.70.1230">
    <property type="entry name" value="Nucleotide cyclase"/>
    <property type="match status" value="1"/>
</dbReference>
<dbReference type="STRING" id="139723.A0A182M650"/>
<dbReference type="InterPro" id="IPR029787">
    <property type="entry name" value="Nucleotide_cyclase"/>
</dbReference>
<keyword evidence="11" id="KW-1185">Reference proteome</keyword>
<dbReference type="GO" id="GO:0035556">
    <property type="term" value="P:intracellular signal transduction"/>
    <property type="evidence" value="ECO:0007669"/>
    <property type="project" value="InterPro"/>
</dbReference>
<evidence type="ECO:0000259" key="9">
    <source>
        <dbReference type="PROSITE" id="PS50125"/>
    </source>
</evidence>
<organism evidence="10 11">
    <name type="scientific">Anopheles culicifacies</name>
    <dbReference type="NCBI Taxonomy" id="139723"/>
    <lineage>
        <taxon>Eukaryota</taxon>
        <taxon>Metazoa</taxon>
        <taxon>Ecdysozoa</taxon>
        <taxon>Arthropoda</taxon>
        <taxon>Hexapoda</taxon>
        <taxon>Insecta</taxon>
        <taxon>Pterygota</taxon>
        <taxon>Neoptera</taxon>
        <taxon>Endopterygota</taxon>
        <taxon>Diptera</taxon>
        <taxon>Nematocera</taxon>
        <taxon>Culicoidea</taxon>
        <taxon>Culicidae</taxon>
        <taxon>Anophelinae</taxon>
        <taxon>Anopheles</taxon>
        <taxon>culicifacies species complex</taxon>
    </lineage>
</organism>
<feature type="compositionally biased region" description="Low complexity" evidence="8">
    <location>
        <begin position="184"/>
        <end position="200"/>
    </location>
</feature>
<protein>
    <recommendedName>
        <fullName evidence="9">Guanylate cyclase domain-containing protein</fullName>
    </recommendedName>
</protein>
<keyword evidence="4" id="KW-1133">Transmembrane helix</keyword>
<dbReference type="SUPFAM" id="SSF55073">
    <property type="entry name" value="Nucleotide cyclase"/>
    <property type="match status" value="1"/>
</dbReference>